<comment type="subcellular location">
    <subcellularLocation>
        <location evidence="1">Cell membrane</location>
        <topology evidence="1">Multi-pass membrane protein</topology>
    </subcellularLocation>
</comment>
<feature type="transmembrane region" description="Helical" evidence="6">
    <location>
        <begin position="315"/>
        <end position="341"/>
    </location>
</feature>
<keyword evidence="2" id="KW-1003">Cell membrane</keyword>
<dbReference type="EMBL" id="JACBZP010000001">
    <property type="protein sequence ID" value="NYI67407.1"/>
    <property type="molecule type" value="Genomic_DNA"/>
</dbReference>
<feature type="transmembrane region" description="Helical" evidence="6">
    <location>
        <begin position="439"/>
        <end position="462"/>
    </location>
</feature>
<organism evidence="8 9">
    <name type="scientific">Spelaeicoccus albus</name>
    <dbReference type="NCBI Taxonomy" id="1280376"/>
    <lineage>
        <taxon>Bacteria</taxon>
        <taxon>Bacillati</taxon>
        <taxon>Actinomycetota</taxon>
        <taxon>Actinomycetes</taxon>
        <taxon>Micrococcales</taxon>
        <taxon>Brevibacteriaceae</taxon>
        <taxon>Spelaeicoccus</taxon>
    </lineage>
</organism>
<feature type="transmembrane region" description="Helical" evidence="6">
    <location>
        <begin position="222"/>
        <end position="246"/>
    </location>
</feature>
<evidence type="ECO:0000256" key="6">
    <source>
        <dbReference type="SAM" id="Phobius"/>
    </source>
</evidence>
<feature type="transmembrane region" description="Helical" evidence="6">
    <location>
        <begin position="642"/>
        <end position="663"/>
    </location>
</feature>
<feature type="transmembrane region" description="Helical" evidence="6">
    <location>
        <begin position="362"/>
        <end position="379"/>
    </location>
</feature>
<feature type="transmembrane region" description="Helical" evidence="6">
    <location>
        <begin position="385"/>
        <end position="409"/>
    </location>
</feature>
<evidence type="ECO:0000256" key="1">
    <source>
        <dbReference type="ARBA" id="ARBA00004651"/>
    </source>
</evidence>
<keyword evidence="9" id="KW-1185">Reference proteome</keyword>
<feature type="transmembrane region" description="Helical" evidence="6">
    <location>
        <begin position="559"/>
        <end position="583"/>
    </location>
</feature>
<dbReference type="InterPro" id="IPR003838">
    <property type="entry name" value="ABC3_permease_C"/>
</dbReference>
<comment type="caution">
    <text evidence="8">The sequence shown here is derived from an EMBL/GenBank/DDBJ whole genome shotgun (WGS) entry which is preliminary data.</text>
</comment>
<evidence type="ECO:0000256" key="2">
    <source>
        <dbReference type="ARBA" id="ARBA00022475"/>
    </source>
</evidence>
<proteinExistence type="predicted"/>
<dbReference type="RefSeq" id="WP_179427349.1">
    <property type="nucleotide sequence ID" value="NZ_JACBZP010000001.1"/>
</dbReference>
<dbReference type="GO" id="GO:0005886">
    <property type="term" value="C:plasma membrane"/>
    <property type="evidence" value="ECO:0007669"/>
    <property type="project" value="UniProtKB-SubCell"/>
</dbReference>
<gene>
    <name evidence="8" type="ORF">BJY26_001713</name>
</gene>
<dbReference type="Proteomes" id="UP000539111">
    <property type="component" value="Unassembled WGS sequence"/>
</dbReference>
<evidence type="ECO:0000256" key="3">
    <source>
        <dbReference type="ARBA" id="ARBA00022692"/>
    </source>
</evidence>
<dbReference type="AlphaFoldDB" id="A0A7Z0D211"/>
<evidence type="ECO:0000313" key="9">
    <source>
        <dbReference type="Proteomes" id="UP000539111"/>
    </source>
</evidence>
<accession>A0A7Z0D211</accession>
<feature type="transmembrane region" description="Helical" evidence="6">
    <location>
        <begin position="282"/>
        <end position="303"/>
    </location>
</feature>
<name>A0A7Z0D211_9MICO</name>
<feature type="transmembrane region" description="Helical" evidence="6">
    <location>
        <begin position="33"/>
        <end position="57"/>
    </location>
</feature>
<reference evidence="8 9" key="1">
    <citation type="submission" date="2020-07" db="EMBL/GenBank/DDBJ databases">
        <title>Sequencing the genomes of 1000 actinobacteria strains.</title>
        <authorList>
            <person name="Klenk H.-P."/>
        </authorList>
    </citation>
    <scope>NUCLEOTIDE SEQUENCE [LARGE SCALE GENOMIC DNA]</scope>
    <source>
        <strain evidence="8 9">DSM 26341</strain>
    </source>
</reference>
<evidence type="ECO:0000259" key="7">
    <source>
        <dbReference type="Pfam" id="PF02687"/>
    </source>
</evidence>
<evidence type="ECO:0000256" key="5">
    <source>
        <dbReference type="ARBA" id="ARBA00023136"/>
    </source>
</evidence>
<keyword evidence="3 6" id="KW-0812">Transmembrane</keyword>
<sequence length="680" mass="69391">MNTTELKGNRLTATVGLSMRLLRGGGRRDYQSVVLAVVAYAVTTALLIVILGGLFAFHDRAERASAWSVTGVSSAAEHGRQGPIIAAHHEPAGGKSMTVVEIAGAPKNAPGESAPPGMTRAPKPGEVFVSPALATLMRTLPDAQLADRFPAVAGVLPTDSMPTPGSLVAVVGRDDGALSGNSATGSWDGLEPHHYTSFAEPQASLAIDADASSLGVDDDASLYYGLAWLAVLLMAVPLVTLGGAAARLGVSRRNARLAALRLAGATPRQVVGMTAVESMVHAGTGAVIGAVLSIVLLPIAGVVPFQGSGFGFAGLWIGVVPLLAVLAGVVILAGVSSVLGLRRVVVSPLGVAARTTPPGVSWIRALVFFAVIIGWNVLARSPAGFGISMVLIALFCVFSVIGVIGPWLVAMMAKIRARSATGPVNLLAARRLLDDPKGAWRGVSGLALAGFVAAIVSVMPALTSAVSAPPSSVSVTASSSAAAGQLAATARDRLDDAQVAAAVTTAKDRVVIRPKADTPAAEDEVTTIAAKSADGAPVTSTATRAASDAELMSDIRTGVLFTLLITFVIAASSVGITSAASTLDRRQLYGLMRLAGTERRVLDAVRFKTTLWPLLLTVAVSAGLGLFFTLPMLGSLVAQPAGLFMLAGCLLVGIAMVLAASAASRPILRDVLRDPSPRPD</sequence>
<evidence type="ECO:0000313" key="8">
    <source>
        <dbReference type="EMBL" id="NYI67407.1"/>
    </source>
</evidence>
<feature type="transmembrane region" description="Helical" evidence="6">
    <location>
        <begin position="609"/>
        <end position="630"/>
    </location>
</feature>
<keyword evidence="4 6" id="KW-1133">Transmembrane helix</keyword>
<keyword evidence="5 6" id="KW-0472">Membrane</keyword>
<evidence type="ECO:0000256" key="4">
    <source>
        <dbReference type="ARBA" id="ARBA00022989"/>
    </source>
</evidence>
<feature type="domain" description="ABC3 transporter permease C-terminal" evidence="7">
    <location>
        <begin position="244"/>
        <end position="344"/>
    </location>
</feature>
<protein>
    <recommendedName>
        <fullName evidence="7">ABC3 transporter permease C-terminal domain-containing protein</fullName>
    </recommendedName>
</protein>
<dbReference type="Pfam" id="PF02687">
    <property type="entry name" value="FtsX"/>
    <property type="match status" value="1"/>
</dbReference>